<feature type="signal peptide" evidence="3">
    <location>
        <begin position="1"/>
        <end position="18"/>
    </location>
</feature>
<dbReference type="AlphaFoldDB" id="A0A814RRJ9"/>
<reference evidence="5" key="1">
    <citation type="submission" date="2021-02" db="EMBL/GenBank/DDBJ databases">
        <authorList>
            <person name="Nowell W R."/>
        </authorList>
    </citation>
    <scope>NUCLEOTIDE SEQUENCE</scope>
</reference>
<dbReference type="OrthoDB" id="659at2759"/>
<dbReference type="Gene3D" id="3.90.1580.10">
    <property type="entry name" value="paralog of FGE (formylglycine-generating enzyme)"/>
    <property type="match status" value="1"/>
</dbReference>
<feature type="domain" description="Sulfatase-modifying factor enzyme-like" evidence="4">
    <location>
        <begin position="30"/>
        <end position="297"/>
    </location>
</feature>
<dbReference type="InterPro" id="IPR005532">
    <property type="entry name" value="SUMF_dom"/>
</dbReference>
<proteinExistence type="inferred from homology"/>
<gene>
    <name evidence="5" type="ORF">VCS650_LOCUS22067</name>
</gene>
<evidence type="ECO:0000256" key="3">
    <source>
        <dbReference type="SAM" id="SignalP"/>
    </source>
</evidence>
<comment type="caution">
    <text evidence="5">The sequence shown here is derived from an EMBL/GenBank/DDBJ whole genome shotgun (WGS) entry which is preliminary data.</text>
</comment>
<evidence type="ECO:0000313" key="5">
    <source>
        <dbReference type="EMBL" id="CAF1137331.1"/>
    </source>
</evidence>
<dbReference type="Pfam" id="PF03781">
    <property type="entry name" value="FGE-sulfatase"/>
    <property type="match status" value="1"/>
</dbReference>
<keyword evidence="3" id="KW-0732">Signal</keyword>
<evidence type="ECO:0000256" key="2">
    <source>
        <dbReference type="SAM" id="MobiDB-lite"/>
    </source>
</evidence>
<feature type="chain" id="PRO_5032643524" description="Sulfatase-modifying factor enzyme-like domain-containing protein" evidence="3">
    <location>
        <begin position="19"/>
        <end position="337"/>
    </location>
</feature>
<feature type="region of interest" description="Disordered" evidence="2">
    <location>
        <begin position="317"/>
        <end position="337"/>
    </location>
</feature>
<comment type="similarity">
    <text evidence="1">Belongs to the sulfatase-modifying factor family.</text>
</comment>
<dbReference type="InterPro" id="IPR051043">
    <property type="entry name" value="Sulfatase_Mod_Factor_Kinase"/>
</dbReference>
<protein>
    <recommendedName>
        <fullName evidence="4">Sulfatase-modifying factor enzyme-like domain-containing protein</fullName>
    </recommendedName>
</protein>
<sequence length="337" mass="39636">MMWMIIFLLPILIRCQNTDDLIDKLRHFESFIELQGGYFEMGINDVNGINMEYPAKKAYVQPFRIYQYPVTVAAFRRYTQDKTRYRTQAEVNGFSFVFENLTNKAIVNIATEDEGFVAIQNIRWNRPEGEITDINDRLSYPVVHVSWNDAQAYCTWKGMRLPTEIEWEYAARGGLHLTTYPWGDSWELKRANLWQGKFPYENQLRDGFYRLSSVDAFPSQNNYEIYDMLGNTWEWTMTKYQDDNSENAISEKYTVKGGSFVDTRDGDSKTDHIQVRTSARKGFPPNYTAENLSFRCAQSMNDETEFDNDYRVVRLRPPVRHSSDVSHKYKDDDKNEL</sequence>
<dbReference type="Proteomes" id="UP000663891">
    <property type="component" value="Unassembled WGS sequence"/>
</dbReference>
<dbReference type="InterPro" id="IPR042095">
    <property type="entry name" value="SUMF_sf"/>
</dbReference>
<name>A0A814RRJ9_9BILA</name>
<accession>A0A814RRJ9</accession>
<evidence type="ECO:0000259" key="4">
    <source>
        <dbReference type="Pfam" id="PF03781"/>
    </source>
</evidence>
<dbReference type="PANTHER" id="PTHR23150">
    <property type="entry name" value="SULFATASE MODIFYING FACTOR 1, 2"/>
    <property type="match status" value="1"/>
</dbReference>
<evidence type="ECO:0000256" key="1">
    <source>
        <dbReference type="ARBA" id="ARBA00005310"/>
    </source>
</evidence>
<dbReference type="EMBL" id="CAJNON010000245">
    <property type="protein sequence ID" value="CAF1137331.1"/>
    <property type="molecule type" value="Genomic_DNA"/>
</dbReference>
<dbReference type="SUPFAM" id="SSF56436">
    <property type="entry name" value="C-type lectin-like"/>
    <property type="match status" value="1"/>
</dbReference>
<feature type="compositionally biased region" description="Basic and acidic residues" evidence="2">
    <location>
        <begin position="321"/>
        <end position="337"/>
    </location>
</feature>
<evidence type="ECO:0000313" key="6">
    <source>
        <dbReference type="Proteomes" id="UP000663891"/>
    </source>
</evidence>
<dbReference type="InterPro" id="IPR016187">
    <property type="entry name" value="CTDL_fold"/>
</dbReference>
<organism evidence="5 6">
    <name type="scientific">Adineta steineri</name>
    <dbReference type="NCBI Taxonomy" id="433720"/>
    <lineage>
        <taxon>Eukaryota</taxon>
        <taxon>Metazoa</taxon>
        <taxon>Spiralia</taxon>
        <taxon>Gnathifera</taxon>
        <taxon>Rotifera</taxon>
        <taxon>Eurotatoria</taxon>
        <taxon>Bdelloidea</taxon>
        <taxon>Adinetida</taxon>
        <taxon>Adinetidae</taxon>
        <taxon>Adineta</taxon>
    </lineage>
</organism>
<dbReference type="GO" id="GO:0005783">
    <property type="term" value="C:endoplasmic reticulum"/>
    <property type="evidence" value="ECO:0007669"/>
    <property type="project" value="TreeGrafter"/>
</dbReference>
<dbReference type="PANTHER" id="PTHR23150:SF33">
    <property type="entry name" value="INACTIVE C-ALPHA-FORMYLGLYCINE-GENERATING ENZYME 2"/>
    <property type="match status" value="1"/>
</dbReference>